<feature type="compositionally biased region" description="Basic and acidic residues" evidence="1">
    <location>
        <begin position="231"/>
        <end position="242"/>
    </location>
</feature>
<feature type="region of interest" description="Disordered" evidence="1">
    <location>
        <begin position="84"/>
        <end position="109"/>
    </location>
</feature>
<comment type="caution">
    <text evidence="2">The sequence shown here is derived from an EMBL/GenBank/DDBJ whole genome shotgun (WGS) entry which is preliminary data.</text>
</comment>
<feature type="compositionally biased region" description="Low complexity" evidence="1">
    <location>
        <begin position="261"/>
        <end position="271"/>
    </location>
</feature>
<sequence length="382" mass="42464">MKVSLPLDRTRKSTCSVALKKKSYVDVDVDDDDLRGIKVEKDSDANLDDSSVVEIESDAALPVTDSGILGTPKKGRRDIFTPQLTPKMSSPVKSKSSIAHTSERRAQCSDASDIAPSYCISYKEVTSDEVDIELHTPTKSKPVPIAKVSKGKLILRPSDIHGDIHTCEAYSGCATLADKDDYEETDDDAMLVSLKSIANMSSNELHALMAMIDASMQTPKTKVDQYMEKNVKKVQSSDKESEGDISPMKIDGAKNGKDYDSSNTNDNNNIADDSDTLEDDDADEDDEDQNHDKKMRKGEVKGKKMFKYIDEDEDEDGNLKVRKSGAKGKRVLREEDKDNEEEADEKVWKNEEKGKRMSTMTMSAEVNTVSDDIKKLMQAYFI</sequence>
<proteinExistence type="predicted"/>
<organism evidence="2 3">
    <name type="scientific">Sparassis crispa</name>
    <dbReference type="NCBI Taxonomy" id="139825"/>
    <lineage>
        <taxon>Eukaryota</taxon>
        <taxon>Fungi</taxon>
        <taxon>Dikarya</taxon>
        <taxon>Basidiomycota</taxon>
        <taxon>Agaricomycotina</taxon>
        <taxon>Agaricomycetes</taxon>
        <taxon>Polyporales</taxon>
        <taxon>Sparassidaceae</taxon>
        <taxon>Sparassis</taxon>
    </lineage>
</organism>
<reference evidence="2 3" key="1">
    <citation type="journal article" date="2018" name="Sci. Rep.">
        <title>Genome sequence of the cauliflower mushroom Sparassis crispa (Hanabiratake) and its association with beneficial usage.</title>
        <authorList>
            <person name="Kiyama R."/>
            <person name="Furutani Y."/>
            <person name="Kawaguchi K."/>
            <person name="Nakanishi T."/>
        </authorList>
    </citation>
    <scope>NUCLEOTIDE SEQUENCE [LARGE SCALE GENOMIC DNA]</scope>
</reference>
<feature type="region of interest" description="Disordered" evidence="1">
    <location>
        <begin position="231"/>
        <end position="359"/>
    </location>
</feature>
<feature type="compositionally biased region" description="Basic residues" evidence="1">
    <location>
        <begin position="320"/>
        <end position="330"/>
    </location>
</feature>
<dbReference type="InParanoid" id="A0A401GA66"/>
<protein>
    <submittedName>
        <fullName evidence="2">Uncharacterized protein</fullName>
    </submittedName>
</protein>
<gene>
    <name evidence="2" type="ORF">SCP_0202200</name>
</gene>
<dbReference type="EMBL" id="BFAD01000002">
    <property type="protein sequence ID" value="GBE79023.1"/>
    <property type="molecule type" value="Genomic_DNA"/>
</dbReference>
<dbReference type="AlphaFoldDB" id="A0A401GA66"/>
<dbReference type="Proteomes" id="UP000287166">
    <property type="component" value="Unassembled WGS sequence"/>
</dbReference>
<feature type="compositionally biased region" description="Acidic residues" evidence="1">
    <location>
        <begin position="272"/>
        <end position="289"/>
    </location>
</feature>
<dbReference type="RefSeq" id="XP_027609936.1">
    <property type="nucleotide sequence ID" value="XM_027754135.1"/>
</dbReference>
<name>A0A401GA66_9APHY</name>
<feature type="compositionally biased region" description="Basic and acidic residues" evidence="1">
    <location>
        <begin position="251"/>
        <end position="260"/>
    </location>
</feature>
<evidence type="ECO:0000313" key="2">
    <source>
        <dbReference type="EMBL" id="GBE79023.1"/>
    </source>
</evidence>
<keyword evidence="3" id="KW-1185">Reference proteome</keyword>
<feature type="compositionally biased region" description="Basic and acidic residues" evidence="1">
    <location>
        <begin position="345"/>
        <end position="355"/>
    </location>
</feature>
<evidence type="ECO:0000256" key="1">
    <source>
        <dbReference type="SAM" id="MobiDB-lite"/>
    </source>
</evidence>
<evidence type="ECO:0000313" key="3">
    <source>
        <dbReference type="Proteomes" id="UP000287166"/>
    </source>
</evidence>
<dbReference type="GeneID" id="38775940"/>
<accession>A0A401GA66</accession>
<feature type="compositionally biased region" description="Low complexity" evidence="1">
    <location>
        <begin position="86"/>
        <end position="97"/>
    </location>
</feature>